<feature type="domain" description="Histidine kinase" evidence="7">
    <location>
        <begin position="754"/>
        <end position="978"/>
    </location>
</feature>
<dbReference type="Pfam" id="PF01590">
    <property type="entry name" value="GAF"/>
    <property type="match status" value="2"/>
</dbReference>
<dbReference type="InterPro" id="IPR036890">
    <property type="entry name" value="HATPase_C_sf"/>
</dbReference>
<dbReference type="CDD" id="cd00130">
    <property type="entry name" value="PAS"/>
    <property type="match status" value="1"/>
</dbReference>
<evidence type="ECO:0000256" key="1">
    <source>
        <dbReference type="ARBA" id="ARBA00000085"/>
    </source>
</evidence>
<dbReference type="InterPro" id="IPR003661">
    <property type="entry name" value="HisK_dim/P_dom"/>
</dbReference>
<evidence type="ECO:0000256" key="5">
    <source>
        <dbReference type="ARBA" id="ARBA00022777"/>
    </source>
</evidence>
<dbReference type="InterPro" id="IPR029016">
    <property type="entry name" value="GAF-like_dom_sf"/>
</dbReference>
<protein>
    <recommendedName>
        <fullName evidence="2">histidine kinase</fullName>
        <ecNumber evidence="2">2.7.13.3</ecNumber>
    </recommendedName>
</protein>
<evidence type="ECO:0000256" key="4">
    <source>
        <dbReference type="ARBA" id="ARBA00022679"/>
    </source>
</evidence>
<dbReference type="PRINTS" id="PR00344">
    <property type="entry name" value="BCTRLSENSOR"/>
</dbReference>
<dbReference type="InterPro" id="IPR036097">
    <property type="entry name" value="HisK_dim/P_sf"/>
</dbReference>
<name>A0A940S9Y8_9PROT</name>
<dbReference type="SMART" id="SM00448">
    <property type="entry name" value="REC"/>
    <property type="match status" value="1"/>
</dbReference>
<dbReference type="SUPFAM" id="SSF55781">
    <property type="entry name" value="GAF domain-like"/>
    <property type="match status" value="2"/>
</dbReference>
<keyword evidence="11" id="KW-1185">Reference proteome</keyword>
<dbReference type="Pfam" id="PF00072">
    <property type="entry name" value="Response_reg"/>
    <property type="match status" value="1"/>
</dbReference>
<reference evidence="10" key="1">
    <citation type="submission" date="2021-03" db="EMBL/GenBank/DDBJ databases">
        <authorList>
            <person name="So Y."/>
        </authorList>
    </citation>
    <scope>NUCLEOTIDE SEQUENCE</scope>
    <source>
        <strain evidence="10">SG15</strain>
    </source>
</reference>
<feature type="domain" description="Response regulatory" evidence="8">
    <location>
        <begin position="1001"/>
        <end position="1117"/>
    </location>
</feature>
<keyword evidence="5" id="KW-0418">Kinase</keyword>
<dbReference type="NCBIfam" id="TIGR00229">
    <property type="entry name" value="sensory_box"/>
    <property type="match status" value="1"/>
</dbReference>
<dbReference type="PANTHER" id="PTHR43065">
    <property type="entry name" value="SENSOR HISTIDINE KINASE"/>
    <property type="match status" value="1"/>
</dbReference>
<dbReference type="Pfam" id="PF08447">
    <property type="entry name" value="PAS_3"/>
    <property type="match status" value="1"/>
</dbReference>
<dbReference type="InterPro" id="IPR004358">
    <property type="entry name" value="Sig_transdc_His_kin-like_C"/>
</dbReference>
<dbReference type="InterPro" id="IPR001789">
    <property type="entry name" value="Sig_transdc_resp-reg_receiver"/>
</dbReference>
<dbReference type="SMART" id="SM00388">
    <property type="entry name" value="HisKA"/>
    <property type="match status" value="1"/>
</dbReference>
<evidence type="ECO:0000256" key="2">
    <source>
        <dbReference type="ARBA" id="ARBA00012438"/>
    </source>
</evidence>
<accession>A0A940S9Y8</accession>
<dbReference type="Gene3D" id="3.30.450.20">
    <property type="entry name" value="PAS domain"/>
    <property type="match status" value="3"/>
</dbReference>
<evidence type="ECO:0000313" key="10">
    <source>
        <dbReference type="EMBL" id="MBP0495778.1"/>
    </source>
</evidence>
<dbReference type="InterPro" id="IPR000014">
    <property type="entry name" value="PAS"/>
</dbReference>
<proteinExistence type="predicted"/>
<dbReference type="Gene3D" id="3.40.50.2300">
    <property type="match status" value="1"/>
</dbReference>
<dbReference type="PANTHER" id="PTHR43065:SF42">
    <property type="entry name" value="TWO-COMPONENT SENSOR PPRA"/>
    <property type="match status" value="1"/>
</dbReference>
<dbReference type="Pfam" id="PF13188">
    <property type="entry name" value="PAS_8"/>
    <property type="match status" value="1"/>
</dbReference>
<dbReference type="Gene3D" id="3.30.450.40">
    <property type="match status" value="2"/>
</dbReference>
<keyword evidence="3 6" id="KW-0597">Phosphoprotein</keyword>
<dbReference type="SUPFAM" id="SSF55874">
    <property type="entry name" value="ATPase domain of HSP90 chaperone/DNA topoisomerase II/histidine kinase"/>
    <property type="match status" value="1"/>
</dbReference>
<dbReference type="SUPFAM" id="SSF47384">
    <property type="entry name" value="Homodimeric domain of signal transducing histidine kinase"/>
    <property type="match status" value="1"/>
</dbReference>
<dbReference type="Gene3D" id="1.10.287.130">
    <property type="match status" value="1"/>
</dbReference>
<dbReference type="InterPro" id="IPR013655">
    <property type="entry name" value="PAS_fold_3"/>
</dbReference>
<dbReference type="CDD" id="cd18161">
    <property type="entry name" value="REC_hyHK_blue-like"/>
    <property type="match status" value="1"/>
</dbReference>
<feature type="modified residue" description="4-aspartylphosphate" evidence="6">
    <location>
        <position position="1051"/>
    </location>
</feature>
<dbReference type="EMBL" id="JAGIZA010000021">
    <property type="protein sequence ID" value="MBP0495778.1"/>
    <property type="molecule type" value="Genomic_DNA"/>
</dbReference>
<dbReference type="EC" id="2.7.13.3" evidence="2"/>
<evidence type="ECO:0000259" key="9">
    <source>
        <dbReference type="PROSITE" id="PS50112"/>
    </source>
</evidence>
<gene>
    <name evidence="10" type="ORF">J5Y10_23540</name>
</gene>
<organism evidence="10 11">
    <name type="scientific">Roseomonas indoligenes</name>
    <dbReference type="NCBI Taxonomy" id="2820811"/>
    <lineage>
        <taxon>Bacteria</taxon>
        <taxon>Pseudomonadati</taxon>
        <taxon>Pseudomonadota</taxon>
        <taxon>Alphaproteobacteria</taxon>
        <taxon>Acetobacterales</taxon>
        <taxon>Roseomonadaceae</taxon>
        <taxon>Roseomonas</taxon>
    </lineage>
</organism>
<dbReference type="PROSITE" id="PS50110">
    <property type="entry name" value="RESPONSE_REGULATORY"/>
    <property type="match status" value="1"/>
</dbReference>
<dbReference type="PROSITE" id="PS50112">
    <property type="entry name" value="PAS"/>
    <property type="match status" value="1"/>
</dbReference>
<keyword evidence="4" id="KW-0808">Transferase</keyword>
<evidence type="ECO:0000256" key="6">
    <source>
        <dbReference type="PROSITE-ProRule" id="PRU00169"/>
    </source>
</evidence>
<dbReference type="Pfam" id="PF08448">
    <property type="entry name" value="PAS_4"/>
    <property type="match status" value="1"/>
</dbReference>
<dbReference type="InterPro" id="IPR035965">
    <property type="entry name" value="PAS-like_dom_sf"/>
</dbReference>
<dbReference type="SMART" id="SM00065">
    <property type="entry name" value="GAF"/>
    <property type="match status" value="2"/>
</dbReference>
<dbReference type="PROSITE" id="PS50109">
    <property type="entry name" value="HIS_KIN"/>
    <property type="match status" value="1"/>
</dbReference>
<dbReference type="InterPro" id="IPR011006">
    <property type="entry name" value="CheY-like_superfamily"/>
</dbReference>
<dbReference type="RefSeq" id="WP_209376575.1">
    <property type="nucleotide sequence ID" value="NZ_JAGIZA010000021.1"/>
</dbReference>
<dbReference type="SUPFAM" id="SSF55785">
    <property type="entry name" value="PYP-like sensor domain (PAS domain)"/>
    <property type="match status" value="3"/>
</dbReference>
<dbReference type="CDD" id="cd00082">
    <property type="entry name" value="HisKA"/>
    <property type="match status" value="1"/>
</dbReference>
<dbReference type="GO" id="GO:0000155">
    <property type="term" value="F:phosphorelay sensor kinase activity"/>
    <property type="evidence" value="ECO:0007669"/>
    <property type="project" value="InterPro"/>
</dbReference>
<dbReference type="InterPro" id="IPR003018">
    <property type="entry name" value="GAF"/>
</dbReference>
<evidence type="ECO:0000259" key="7">
    <source>
        <dbReference type="PROSITE" id="PS50109"/>
    </source>
</evidence>
<comment type="caution">
    <text evidence="10">The sequence shown here is derived from an EMBL/GenBank/DDBJ whole genome shotgun (WGS) entry which is preliminary data.</text>
</comment>
<comment type="catalytic activity">
    <reaction evidence="1">
        <text>ATP + protein L-histidine = ADP + protein N-phospho-L-histidine.</text>
        <dbReference type="EC" id="2.7.13.3"/>
    </reaction>
</comment>
<dbReference type="InterPro" id="IPR005467">
    <property type="entry name" value="His_kinase_dom"/>
</dbReference>
<dbReference type="Gene3D" id="3.30.565.10">
    <property type="entry name" value="Histidine kinase-like ATPase, C-terminal domain"/>
    <property type="match status" value="1"/>
</dbReference>
<evidence type="ECO:0000313" key="11">
    <source>
        <dbReference type="Proteomes" id="UP000677537"/>
    </source>
</evidence>
<sequence>MTEPRDEPSWTEADRLEALNRYAILDTPPEPEFDDLARLAADLLGAPIAAVNLIAAGRQWFKAEVGLGVREMPLDDSICSRMLLETGELVVPDLLQDDRFGCNPLVLSGPELRFYAGELLRTPEGLPLGTLCVLDTMPRPQGLTERQHSALRALARQAMSQLELRRTLAQRDALLAEQVRAAEAVEANEKRYRTLIDAIETGFCIVQMRFDDADTAVDYQIVEGNPAFERMTGLFGSTGKWVSEIAPDLERHWFATYGRVALTGEPVRFENAAEAFGRWYDVQALRVGDPEEHRVAILFNDISDRRKAELALARSEAHWRGLFERLDEGFILGEVIRDGRGEVTDWRYLEVNPAWGNLVGIPSTLAEGRTIRELFPSIEDDWIAEMARVVETGQPATFTRQVGGLRRWYEGRAHHAEGDRFAVIFLEVTDRIRAEARRNALLALGDGLRDAPALEDMAYVAAEIMGRTLGVSRAGYGIMSADAEILTIDRNWTRPGTGSATGQFRLRDFGSYLGDLQRGEAVVIGDVGRDPRTADKVAELAEVEARAMVNLPLVEDGRLVALFFVNNAEPRAWAPEELAFMRNVAERTRSAIERRRAERDLRDLAASLEQQVEERTRDRNRMWNLSGDIMLVADFHARIEAVNPAWTTLLGWGTNELLGGDFMSLVHPDDVGSTLAEVGKLADGLKTLRFENRYRHKDGSYRWLSWTAVPDERFIHAVGRDVQAEKEAAETLQRTEEALRQAQKMEAVGQLTGGIAHDFNNLLTGITGSLELLGTRVAQGRVKDVDRYINAAQGAARRAAALTHRLLAFSRRQTLDPKPTDVNRLVAGMEDLIRRTVGPEVAIEVVGTAGIWPVLVDPPQLESALLNLCINARDAMPNGGRITIETANKWLDERMARDRDLAPGQYISLCVTDTGTGMPPDVIARAFDPFFTTKPLGQGTGLGLSMIYGFVRQSGGQVRIYSEVDQGTTMCLYLPRHHGAADEGEILSGLSEAPRAGEGETVLVVDDEATVRMLVTEVLEDLGYAAVEAADGASGLKVLQSDLRIDLLVTDVGLPGGMNGRQLADAARQGRPGLKVLFITGYAENAVVGNGHLEPGMHVLTKPFAMEALASRIKDLIVDPGPG</sequence>
<dbReference type="Pfam" id="PF02518">
    <property type="entry name" value="HATPase_c"/>
    <property type="match status" value="1"/>
</dbReference>
<feature type="domain" description="PAS" evidence="9">
    <location>
        <begin position="630"/>
        <end position="670"/>
    </location>
</feature>
<dbReference type="InterPro" id="IPR013656">
    <property type="entry name" value="PAS_4"/>
</dbReference>
<evidence type="ECO:0000256" key="3">
    <source>
        <dbReference type="ARBA" id="ARBA00022553"/>
    </source>
</evidence>
<dbReference type="SUPFAM" id="SSF52172">
    <property type="entry name" value="CheY-like"/>
    <property type="match status" value="1"/>
</dbReference>
<dbReference type="Pfam" id="PF00512">
    <property type="entry name" value="HisKA"/>
    <property type="match status" value="1"/>
</dbReference>
<dbReference type="CDD" id="cd16919">
    <property type="entry name" value="HATPase_CckA-like"/>
    <property type="match status" value="1"/>
</dbReference>
<evidence type="ECO:0000259" key="8">
    <source>
        <dbReference type="PROSITE" id="PS50110"/>
    </source>
</evidence>
<dbReference type="InterPro" id="IPR003594">
    <property type="entry name" value="HATPase_dom"/>
</dbReference>
<dbReference type="SMART" id="SM00387">
    <property type="entry name" value="HATPase_c"/>
    <property type="match status" value="1"/>
</dbReference>
<dbReference type="SMART" id="SM00091">
    <property type="entry name" value="PAS"/>
    <property type="match status" value="2"/>
</dbReference>
<dbReference type="AlphaFoldDB" id="A0A940S9Y8"/>
<dbReference type="Proteomes" id="UP000677537">
    <property type="component" value="Unassembled WGS sequence"/>
</dbReference>